<evidence type="ECO:0008006" key="4">
    <source>
        <dbReference type="Google" id="ProtNLM"/>
    </source>
</evidence>
<feature type="transmembrane region" description="Helical" evidence="1">
    <location>
        <begin position="6"/>
        <end position="25"/>
    </location>
</feature>
<evidence type="ECO:0000313" key="2">
    <source>
        <dbReference type="EMBL" id="MCW2281370.1"/>
    </source>
</evidence>
<reference evidence="2" key="1">
    <citation type="submission" date="2023-08" db="EMBL/GenBank/DDBJ databases">
        <title>Genomic analyses of the natural microbiome of Caenorhabditis elegans.</title>
        <authorList>
            <person name="Samuel B."/>
        </authorList>
    </citation>
    <scope>NUCLEOTIDE SEQUENCE</scope>
    <source>
        <strain evidence="2">BIGb0220</strain>
    </source>
</reference>
<evidence type="ECO:0000256" key="1">
    <source>
        <dbReference type="SAM" id="Phobius"/>
    </source>
</evidence>
<accession>A0AAW5TPY4</accession>
<organism evidence="2 3">
    <name type="scientific">Lactococcus lactis</name>
    <dbReference type="NCBI Taxonomy" id="1358"/>
    <lineage>
        <taxon>Bacteria</taxon>
        <taxon>Bacillati</taxon>
        <taxon>Bacillota</taxon>
        <taxon>Bacilli</taxon>
        <taxon>Lactobacillales</taxon>
        <taxon>Streptococcaceae</taxon>
        <taxon>Lactococcus</taxon>
    </lineage>
</organism>
<gene>
    <name evidence="2" type="ORF">M2256_001828</name>
</gene>
<sequence>MNNLLTAIIASVISGVIVTIFARWYNRRG</sequence>
<dbReference type="NCBIfam" id="NF033608">
    <property type="entry name" value="type_I_tox_Fst"/>
    <property type="match status" value="1"/>
</dbReference>
<keyword evidence="1" id="KW-0812">Transmembrane</keyword>
<dbReference type="RefSeq" id="WP_264653934.1">
    <property type="nucleotide sequence ID" value="NZ_JAOQNN010000001.1"/>
</dbReference>
<dbReference type="EMBL" id="JAOQNN010000001">
    <property type="protein sequence ID" value="MCW2281370.1"/>
    <property type="molecule type" value="Genomic_DNA"/>
</dbReference>
<dbReference type="AlphaFoldDB" id="A0AAW5TPY4"/>
<keyword evidence="1" id="KW-1133">Transmembrane helix</keyword>
<keyword evidence="1" id="KW-0472">Membrane</keyword>
<name>A0AAW5TPY4_9LACT</name>
<protein>
    <recommendedName>
        <fullName evidence="4">Type I toxin-antitoxin system Fst family toxin</fullName>
    </recommendedName>
</protein>
<evidence type="ECO:0000313" key="3">
    <source>
        <dbReference type="Proteomes" id="UP001207687"/>
    </source>
</evidence>
<proteinExistence type="predicted"/>
<dbReference type="Proteomes" id="UP001207687">
    <property type="component" value="Unassembled WGS sequence"/>
</dbReference>
<comment type="caution">
    <text evidence="2">The sequence shown here is derived from an EMBL/GenBank/DDBJ whole genome shotgun (WGS) entry which is preliminary data.</text>
</comment>